<dbReference type="SUPFAM" id="SSF56112">
    <property type="entry name" value="Protein kinase-like (PK-like)"/>
    <property type="match status" value="1"/>
</dbReference>
<organism evidence="2 3">
    <name type="scientific">Paenibacillus sepulcri</name>
    <dbReference type="NCBI Taxonomy" id="359917"/>
    <lineage>
        <taxon>Bacteria</taxon>
        <taxon>Bacillati</taxon>
        <taxon>Bacillota</taxon>
        <taxon>Bacilli</taxon>
        <taxon>Bacillales</taxon>
        <taxon>Paenibacillaceae</taxon>
        <taxon>Paenibacillus</taxon>
    </lineage>
</organism>
<feature type="domain" description="Aminoglycoside phosphotransferase" evidence="1">
    <location>
        <begin position="95"/>
        <end position="273"/>
    </location>
</feature>
<reference evidence="2 3" key="1">
    <citation type="submission" date="2021-07" db="EMBL/GenBank/DDBJ databases">
        <title>Paenibacillus radiodurans sp. nov., isolated from the southeastern edge of Tengger Desert.</title>
        <authorList>
            <person name="Zhang G."/>
        </authorList>
    </citation>
    <scope>NUCLEOTIDE SEQUENCE [LARGE SCALE GENOMIC DNA]</scope>
    <source>
        <strain evidence="2 3">CCM 7311</strain>
    </source>
</reference>
<dbReference type="Proteomes" id="UP001519887">
    <property type="component" value="Unassembled WGS sequence"/>
</dbReference>
<protein>
    <submittedName>
        <fullName evidence="2">Aminoglycoside phosphotransferase family protein</fullName>
    </submittedName>
</protein>
<evidence type="ECO:0000259" key="1">
    <source>
        <dbReference type="Pfam" id="PF01636"/>
    </source>
</evidence>
<evidence type="ECO:0000313" key="2">
    <source>
        <dbReference type="EMBL" id="MBW7457036.1"/>
    </source>
</evidence>
<keyword evidence="3" id="KW-1185">Reference proteome</keyword>
<evidence type="ECO:0000313" key="3">
    <source>
        <dbReference type="Proteomes" id="UP001519887"/>
    </source>
</evidence>
<gene>
    <name evidence="2" type="ORF">K0U00_23655</name>
</gene>
<accession>A0ABS7C8M6</accession>
<proteinExistence type="predicted"/>
<dbReference type="EMBL" id="JAHZIK010000732">
    <property type="protein sequence ID" value="MBW7457036.1"/>
    <property type="molecule type" value="Genomic_DNA"/>
</dbReference>
<dbReference type="InterPro" id="IPR011009">
    <property type="entry name" value="Kinase-like_dom_sf"/>
</dbReference>
<name>A0ABS7C8M6_9BACL</name>
<dbReference type="Gene3D" id="1.10.510.10">
    <property type="entry name" value="Transferase(Phosphotransferase) domain 1"/>
    <property type="match status" value="1"/>
</dbReference>
<dbReference type="Pfam" id="PF01636">
    <property type="entry name" value="APH"/>
    <property type="match status" value="1"/>
</dbReference>
<sequence>MEVKYQIEDSVLMIHLNKEYGIEIKSIDFIPAGDSAYSYGISCADGQRYYMKLFDHHHDRQKAGMDRLDYYLPLTWSMYEEKLFTNLTYPIQTLNGDFKTTLYNFTVVLFNFIEGETLAESYPFSKEILEAIAESLAAIHRITPYIDHSMLLTETFDISFAPELEKCLAALESIQIADSSMKRETRAQVLPRKERILALLTLVRELRGRAVSETKAMVLCHGDIWGGNLIRHDNGLYFLDWESAILAPPELDLIGYIGEEFDVFLAAYEQHLGQPVTVNLDLLRFYSYRHHLRNLANWLMNILYRNTEEAQNENDLEMIVHHCMDRWDRIESRVHAVDARLRARGQWAKHTGNP</sequence>
<dbReference type="Gene3D" id="3.30.200.20">
    <property type="entry name" value="Phosphorylase Kinase, domain 1"/>
    <property type="match status" value="1"/>
</dbReference>
<comment type="caution">
    <text evidence="2">The sequence shown here is derived from an EMBL/GenBank/DDBJ whole genome shotgun (WGS) entry which is preliminary data.</text>
</comment>
<dbReference type="Gene3D" id="1.20.58.840">
    <property type="match status" value="1"/>
</dbReference>
<dbReference type="RefSeq" id="WP_210046441.1">
    <property type="nucleotide sequence ID" value="NZ_JBHLVU010000014.1"/>
</dbReference>
<dbReference type="InterPro" id="IPR002575">
    <property type="entry name" value="Aminoglycoside_PTrfase"/>
</dbReference>